<proteinExistence type="inferred from homology"/>
<protein>
    <recommendedName>
        <fullName evidence="4">Large ribosomal subunit protein bL28m</fullName>
    </recommendedName>
</protein>
<dbReference type="InterPro" id="IPR037147">
    <property type="entry name" value="Ribosomal_bL28_sf"/>
</dbReference>
<evidence type="ECO:0000256" key="2">
    <source>
        <dbReference type="ARBA" id="ARBA00022980"/>
    </source>
</evidence>
<dbReference type="OrthoDB" id="361870at2759"/>
<dbReference type="Proteomes" id="UP000240830">
    <property type="component" value="Unassembled WGS sequence"/>
</dbReference>
<evidence type="ECO:0000256" key="3">
    <source>
        <dbReference type="ARBA" id="ARBA00023274"/>
    </source>
</evidence>
<gene>
    <name evidence="5" type="ORF">PSACC_02626</name>
</gene>
<dbReference type="AlphaFoldDB" id="A0A2H9TIS1"/>
<dbReference type="Pfam" id="PF00830">
    <property type="entry name" value="Ribosomal_L28"/>
    <property type="match status" value="1"/>
</dbReference>
<dbReference type="HAMAP" id="MF_00373">
    <property type="entry name" value="Ribosomal_bL28"/>
    <property type="match status" value="1"/>
</dbReference>
<keyword evidence="2" id="KW-0689">Ribosomal protein</keyword>
<dbReference type="GO" id="GO:0003735">
    <property type="term" value="F:structural constituent of ribosome"/>
    <property type="evidence" value="ECO:0007669"/>
    <property type="project" value="InterPro"/>
</dbReference>
<evidence type="ECO:0000256" key="1">
    <source>
        <dbReference type="ARBA" id="ARBA00008760"/>
    </source>
</evidence>
<accession>A0A2H9TIS1</accession>
<keyword evidence="6" id="KW-1185">Reference proteome</keyword>
<evidence type="ECO:0000313" key="5">
    <source>
        <dbReference type="EMBL" id="PJF17520.1"/>
    </source>
</evidence>
<dbReference type="Gene3D" id="2.30.170.40">
    <property type="entry name" value="Ribosomal protein L28/L24"/>
    <property type="match status" value="1"/>
</dbReference>
<dbReference type="PANTHER" id="PTHR13528:SF2">
    <property type="entry name" value="LARGE RIBOSOMAL SUBUNIT PROTEIN BL28M"/>
    <property type="match status" value="1"/>
</dbReference>
<dbReference type="STRING" id="1246581.A0A2H9TIS1"/>
<dbReference type="EMBL" id="MTSL01000169">
    <property type="protein sequence ID" value="PJF17520.1"/>
    <property type="molecule type" value="Genomic_DNA"/>
</dbReference>
<organism evidence="5 6">
    <name type="scientific">Paramicrosporidium saccamoebae</name>
    <dbReference type="NCBI Taxonomy" id="1246581"/>
    <lineage>
        <taxon>Eukaryota</taxon>
        <taxon>Fungi</taxon>
        <taxon>Fungi incertae sedis</taxon>
        <taxon>Cryptomycota</taxon>
        <taxon>Cryptomycota incertae sedis</taxon>
        <taxon>Paramicrosporidium</taxon>
    </lineage>
</organism>
<dbReference type="SUPFAM" id="SSF143800">
    <property type="entry name" value="L28p-like"/>
    <property type="match status" value="1"/>
</dbReference>
<reference evidence="5 6" key="1">
    <citation type="submission" date="2016-10" db="EMBL/GenBank/DDBJ databases">
        <title>The genome of Paramicrosporidium saccamoebae is the missing link in understanding Cryptomycota and Microsporidia evolution.</title>
        <authorList>
            <person name="Quandt C.A."/>
            <person name="Beaudet D."/>
            <person name="Corsaro D."/>
            <person name="Michel R."/>
            <person name="Corradi N."/>
            <person name="James T."/>
        </authorList>
    </citation>
    <scope>NUCLEOTIDE SEQUENCE [LARGE SCALE GENOMIC DNA]</scope>
    <source>
        <strain evidence="5 6">KSL3</strain>
    </source>
</reference>
<evidence type="ECO:0000256" key="4">
    <source>
        <dbReference type="ARBA" id="ARBA00035269"/>
    </source>
</evidence>
<dbReference type="GO" id="GO:0005762">
    <property type="term" value="C:mitochondrial large ribosomal subunit"/>
    <property type="evidence" value="ECO:0007669"/>
    <property type="project" value="TreeGrafter"/>
</dbReference>
<dbReference type="PANTHER" id="PTHR13528">
    <property type="entry name" value="39S RIBOSOMAL PROTEIN L28, MITOCHONDRIAL"/>
    <property type="match status" value="1"/>
</dbReference>
<sequence>MRPTALLLEAFKRAQHGLYAGERIRFGNQVSEMGNKTRRTWKPNAQHVPLWSEALQEKLRVRLTTTALELVDKAGGLDAYILEQRIPESRYAFHLKAKILKRKLELENENLPPTGHLSKNATFNAA</sequence>
<comment type="similarity">
    <text evidence="1">Belongs to the bacterial ribosomal protein bL28 family.</text>
</comment>
<keyword evidence="3" id="KW-0687">Ribonucleoprotein</keyword>
<dbReference type="InterPro" id="IPR026569">
    <property type="entry name" value="Ribosomal_bL28"/>
</dbReference>
<dbReference type="FunFam" id="2.30.170.40:FF:000003">
    <property type="entry name" value="54S ribosomal protein L24"/>
    <property type="match status" value="1"/>
</dbReference>
<comment type="caution">
    <text evidence="5">The sequence shown here is derived from an EMBL/GenBank/DDBJ whole genome shotgun (WGS) entry which is preliminary data.</text>
</comment>
<name>A0A2H9TIS1_9FUNG</name>
<dbReference type="InterPro" id="IPR034704">
    <property type="entry name" value="Ribosomal_bL28/bL31-like_sf"/>
</dbReference>
<evidence type="ECO:0000313" key="6">
    <source>
        <dbReference type="Proteomes" id="UP000240830"/>
    </source>
</evidence>